<dbReference type="PANTHER" id="PTHR13789">
    <property type="entry name" value="MONOOXYGENASE"/>
    <property type="match status" value="1"/>
</dbReference>
<keyword evidence="3" id="KW-0274">FAD</keyword>
<name>A0AAD7AVZ2_9AGAR</name>
<keyword evidence="8" id="KW-1185">Reference proteome</keyword>
<reference evidence="7" key="1">
    <citation type="submission" date="2023-03" db="EMBL/GenBank/DDBJ databases">
        <title>Massive genome expansion in bonnet fungi (Mycena s.s.) driven by repeated elements and novel gene families across ecological guilds.</title>
        <authorList>
            <consortium name="Lawrence Berkeley National Laboratory"/>
            <person name="Harder C.B."/>
            <person name="Miyauchi S."/>
            <person name="Viragh M."/>
            <person name="Kuo A."/>
            <person name="Thoen E."/>
            <person name="Andreopoulos B."/>
            <person name="Lu D."/>
            <person name="Skrede I."/>
            <person name="Drula E."/>
            <person name="Henrissat B."/>
            <person name="Morin E."/>
            <person name="Kohler A."/>
            <person name="Barry K."/>
            <person name="LaButti K."/>
            <person name="Morin E."/>
            <person name="Salamov A."/>
            <person name="Lipzen A."/>
            <person name="Mereny Z."/>
            <person name="Hegedus B."/>
            <person name="Baldrian P."/>
            <person name="Stursova M."/>
            <person name="Weitz H."/>
            <person name="Taylor A."/>
            <person name="Grigoriev I.V."/>
            <person name="Nagy L.G."/>
            <person name="Martin F."/>
            <person name="Kauserud H."/>
        </authorList>
    </citation>
    <scope>NUCLEOTIDE SEQUENCE</scope>
    <source>
        <strain evidence="7">CBHHK002</strain>
    </source>
</reference>
<protein>
    <submittedName>
        <fullName evidence="7">FAD/NAD(P)-binding domain-containing protein</fullName>
    </submittedName>
</protein>
<dbReference type="Proteomes" id="UP001218218">
    <property type="component" value="Unassembled WGS sequence"/>
</dbReference>
<dbReference type="SUPFAM" id="SSF54373">
    <property type="entry name" value="FAD-linked reductases, C-terminal domain"/>
    <property type="match status" value="1"/>
</dbReference>
<dbReference type="SUPFAM" id="SSF51905">
    <property type="entry name" value="FAD/NAD(P)-binding domain"/>
    <property type="match status" value="1"/>
</dbReference>
<dbReference type="GO" id="GO:0071949">
    <property type="term" value="F:FAD binding"/>
    <property type="evidence" value="ECO:0007669"/>
    <property type="project" value="InterPro"/>
</dbReference>
<evidence type="ECO:0000313" key="7">
    <source>
        <dbReference type="EMBL" id="KAJ7369049.1"/>
    </source>
</evidence>
<sequence>MASSNNSSPLNISIVGAGIGGLTAAIALRRNGHNVQIFEAAEIKTEIGAGVAAQTNSLKVLDRLGVSRENLKGVPWQGSVVFPSDGSEEGITSSWLIPGMKENGLLCHRSDLYEELKRLATGEGEGPPAKLCLGTMVVSSDPEEGTVTLDGGEIVHGDCILGADGIHSVVRSHILGKTLNARNSGWSCFRVIFEVSDLLNMPELEWLHAGIIGSRIVIDRDGPFRMFLIYPFRNGTLLNVVAFYPDSPGDEAGWTPTATREEFIAKFPKFHSKFLHFLDLPIHGSIHRWRLRVLPHLPTWVRGRAALLGDAAHGTLPLLGQGAGMAIEDGGSLGCLLPAGTRREDIPARLAAYQRLRTERDEFVNTESVAQLSKGFNLVKAKEIQSYLFEYDAMKAAEECYRDQFGASGVSRL</sequence>
<evidence type="ECO:0000256" key="1">
    <source>
        <dbReference type="ARBA" id="ARBA00007992"/>
    </source>
</evidence>
<accession>A0AAD7AVZ2</accession>
<feature type="domain" description="FAD-binding" evidence="6">
    <location>
        <begin position="153"/>
        <end position="360"/>
    </location>
</feature>
<gene>
    <name evidence="7" type="ORF">DFH08DRAFT_833046</name>
</gene>
<evidence type="ECO:0000256" key="4">
    <source>
        <dbReference type="ARBA" id="ARBA00023002"/>
    </source>
</evidence>
<comment type="similarity">
    <text evidence="1">Belongs to the paxM FAD-dependent monooxygenase family.</text>
</comment>
<keyword evidence="2" id="KW-0285">Flavoprotein</keyword>
<dbReference type="Gene3D" id="3.50.50.60">
    <property type="entry name" value="FAD/NAD(P)-binding domain"/>
    <property type="match status" value="1"/>
</dbReference>
<comment type="caution">
    <text evidence="7">The sequence shown here is derived from an EMBL/GenBank/DDBJ whole genome shotgun (WGS) entry which is preliminary data.</text>
</comment>
<dbReference type="Pfam" id="PF13450">
    <property type="entry name" value="NAD_binding_8"/>
    <property type="match status" value="1"/>
</dbReference>
<dbReference type="InterPro" id="IPR050493">
    <property type="entry name" value="FAD-dep_Monooxygenase_BioMet"/>
</dbReference>
<evidence type="ECO:0000256" key="2">
    <source>
        <dbReference type="ARBA" id="ARBA00022630"/>
    </source>
</evidence>
<evidence type="ECO:0000256" key="3">
    <source>
        <dbReference type="ARBA" id="ARBA00022827"/>
    </source>
</evidence>
<proteinExistence type="inferred from homology"/>
<dbReference type="Pfam" id="PF01494">
    <property type="entry name" value="FAD_binding_3"/>
    <property type="match status" value="1"/>
</dbReference>
<dbReference type="AlphaFoldDB" id="A0AAD7AVZ2"/>
<dbReference type="GO" id="GO:0004497">
    <property type="term" value="F:monooxygenase activity"/>
    <property type="evidence" value="ECO:0007669"/>
    <property type="project" value="UniProtKB-KW"/>
</dbReference>
<dbReference type="PRINTS" id="PR00420">
    <property type="entry name" value="RNGMNOXGNASE"/>
</dbReference>
<evidence type="ECO:0000313" key="8">
    <source>
        <dbReference type="Proteomes" id="UP001218218"/>
    </source>
</evidence>
<organism evidence="7 8">
    <name type="scientific">Mycena albidolilacea</name>
    <dbReference type="NCBI Taxonomy" id="1033008"/>
    <lineage>
        <taxon>Eukaryota</taxon>
        <taxon>Fungi</taxon>
        <taxon>Dikarya</taxon>
        <taxon>Basidiomycota</taxon>
        <taxon>Agaricomycotina</taxon>
        <taxon>Agaricomycetes</taxon>
        <taxon>Agaricomycetidae</taxon>
        <taxon>Agaricales</taxon>
        <taxon>Marasmiineae</taxon>
        <taxon>Mycenaceae</taxon>
        <taxon>Mycena</taxon>
    </lineage>
</organism>
<dbReference type="InterPro" id="IPR036188">
    <property type="entry name" value="FAD/NAD-bd_sf"/>
</dbReference>
<keyword evidence="4" id="KW-0560">Oxidoreductase</keyword>
<evidence type="ECO:0000256" key="5">
    <source>
        <dbReference type="ARBA" id="ARBA00023033"/>
    </source>
</evidence>
<dbReference type="InterPro" id="IPR002938">
    <property type="entry name" value="FAD-bd"/>
</dbReference>
<dbReference type="EMBL" id="JARIHO010000001">
    <property type="protein sequence ID" value="KAJ7369049.1"/>
    <property type="molecule type" value="Genomic_DNA"/>
</dbReference>
<keyword evidence="5" id="KW-0503">Monooxygenase</keyword>
<dbReference type="PANTHER" id="PTHR13789:SF309">
    <property type="entry name" value="PUTATIVE (AFU_ORTHOLOGUE AFUA_6G14510)-RELATED"/>
    <property type="match status" value="1"/>
</dbReference>
<evidence type="ECO:0000259" key="6">
    <source>
        <dbReference type="Pfam" id="PF01494"/>
    </source>
</evidence>